<dbReference type="InterPro" id="IPR024079">
    <property type="entry name" value="MetalloPept_cat_dom_sf"/>
</dbReference>
<dbReference type="OrthoDB" id="6475849at2759"/>
<evidence type="ECO:0000256" key="2">
    <source>
        <dbReference type="ARBA" id="ARBA00022670"/>
    </source>
</evidence>
<evidence type="ECO:0000259" key="8">
    <source>
        <dbReference type="Pfam" id="PF01431"/>
    </source>
</evidence>
<reference evidence="10 11" key="1">
    <citation type="journal article" date="2018" name="Sci. Rep.">
        <title>Comparative analysis of the Pocillopora damicornis genome highlights role of immune system in coral evolution.</title>
        <authorList>
            <person name="Cunning R."/>
            <person name="Bay R.A."/>
            <person name="Gillette P."/>
            <person name="Baker A.C."/>
            <person name="Traylor-Knowles N."/>
        </authorList>
    </citation>
    <scope>NUCLEOTIDE SEQUENCE [LARGE SCALE GENOMIC DNA]</scope>
    <source>
        <strain evidence="10">RSMAS</strain>
        <tissue evidence="10">Whole animal</tissue>
    </source>
</reference>
<dbReference type="GO" id="GO:0005886">
    <property type="term" value="C:plasma membrane"/>
    <property type="evidence" value="ECO:0007669"/>
    <property type="project" value="TreeGrafter"/>
</dbReference>
<dbReference type="Gene3D" id="3.40.390.10">
    <property type="entry name" value="Collagenase (Catalytic Domain)"/>
    <property type="match status" value="1"/>
</dbReference>
<protein>
    <recommendedName>
        <fullName evidence="12">Endothelin-converting enzyme 1</fullName>
    </recommendedName>
</protein>
<dbReference type="Pfam" id="PF01431">
    <property type="entry name" value="Peptidase_M13"/>
    <property type="match status" value="1"/>
</dbReference>
<keyword evidence="4" id="KW-0378">Hydrolase</keyword>
<dbReference type="PROSITE" id="PS51885">
    <property type="entry name" value="NEPRILYSIN"/>
    <property type="match status" value="1"/>
</dbReference>
<evidence type="ECO:0000256" key="1">
    <source>
        <dbReference type="ARBA" id="ARBA00001947"/>
    </source>
</evidence>
<organism evidence="10 11">
    <name type="scientific">Pocillopora damicornis</name>
    <name type="common">Cauliflower coral</name>
    <name type="synonym">Millepora damicornis</name>
    <dbReference type="NCBI Taxonomy" id="46731"/>
    <lineage>
        <taxon>Eukaryota</taxon>
        <taxon>Metazoa</taxon>
        <taxon>Cnidaria</taxon>
        <taxon>Anthozoa</taxon>
        <taxon>Hexacorallia</taxon>
        <taxon>Scleractinia</taxon>
        <taxon>Astrocoeniina</taxon>
        <taxon>Pocilloporidae</taxon>
        <taxon>Pocillopora</taxon>
    </lineage>
</organism>
<dbReference type="OMA" id="WLEFINE"/>
<dbReference type="InterPro" id="IPR008753">
    <property type="entry name" value="Peptidase_M13_N"/>
</dbReference>
<dbReference type="PANTHER" id="PTHR11733:SF240">
    <property type="entry name" value="GH14155P-RELATED"/>
    <property type="match status" value="1"/>
</dbReference>
<feature type="domain" description="Peptidase M13 N-terminal" evidence="9">
    <location>
        <begin position="104"/>
        <end position="497"/>
    </location>
</feature>
<comment type="caution">
    <text evidence="10">The sequence shown here is derived from an EMBL/GenBank/DDBJ whole genome shotgun (WGS) entry which is preliminary data.</text>
</comment>
<comment type="cofactor">
    <cofactor evidence="1">
        <name>Zn(2+)</name>
        <dbReference type="ChEBI" id="CHEBI:29105"/>
    </cofactor>
</comment>
<sequence>MKNEGNMDLAYGSSTSTQTFGMESAESRTINFSKEKQRRFRLGLLTIICAVLLLACLALATYAILLSFRKEKDATKDEVKYCTSSTCLEVAAAVKKSLNESVDPCEDFYQYSCGSWIENNPIPPSETTTATFITAAKKNDERLLLLLLEDDELPREHAVKKAKNYFKSCMTEDDDNNTATVVELKSLIRRFGSWPLDVATWNVSTWSLNHALLEIHRDYSATTPLFAMTVDVNPFDSSRYILKINPPSLSLIREQYLTEDNKTRVAYVNYMTKIGKLLGSPDSNQTKEQMEKVLELEGKLAQIIPPASELGKNFLQNMNMTELERLAPGFEFTWLEFINELLKPFNVSLNASDIVMVPSPEYLRNLSYIVNNTSKETMASYVIWNFVQSVVPYMSHVFRSALLEYQKETIGTKSAPPRWYSCIEDENGYYHGLTFALGYIWISKVFDVEIIPFIQDMSKRIRSVFRNETSQLDWIDDETRRKIDEKEDAMKFHIGFPKLCANETLLNEFYKDLNISENDYLKNVLSVMIWKRRLAFSKLKTAVDKDQWFTGPQKVNAFYLRSRNEISILAGILQPPFYYGRKAPRSINLGGIGVILAHELSHGFDAAGRKFNENGEVVEDWWSRSSSQGFKERSKCIVDQYSKFSVDVGGGKRENLNGELTLSENIADNGGIRMAYLGYKDWLKNNAPEPQLPGLQMTHEQLLFVSFSQAFCAAMTPSAAFRFTKASVHSIPRYRIIGSLSNMEEFSEAFKCSAGRRMNPKKKCKLW</sequence>
<dbReference type="InterPro" id="IPR042089">
    <property type="entry name" value="Peptidase_M13_dom_2"/>
</dbReference>
<evidence type="ECO:0000259" key="9">
    <source>
        <dbReference type="Pfam" id="PF05649"/>
    </source>
</evidence>
<proteinExistence type="predicted"/>
<dbReference type="PRINTS" id="PR00786">
    <property type="entry name" value="NEPRILYSIN"/>
</dbReference>
<evidence type="ECO:0000313" key="10">
    <source>
        <dbReference type="EMBL" id="RMX46893.1"/>
    </source>
</evidence>
<evidence type="ECO:0000256" key="6">
    <source>
        <dbReference type="ARBA" id="ARBA00023049"/>
    </source>
</evidence>
<keyword evidence="6" id="KW-0482">Metalloprotease</keyword>
<dbReference type="CDD" id="cd08662">
    <property type="entry name" value="M13"/>
    <property type="match status" value="1"/>
</dbReference>
<dbReference type="Proteomes" id="UP000275408">
    <property type="component" value="Unassembled WGS sequence"/>
</dbReference>
<evidence type="ECO:0000256" key="3">
    <source>
        <dbReference type="ARBA" id="ARBA00022723"/>
    </source>
</evidence>
<dbReference type="Gene3D" id="1.10.1380.10">
    <property type="entry name" value="Neutral endopeptidase , domain2"/>
    <property type="match status" value="1"/>
</dbReference>
<dbReference type="PANTHER" id="PTHR11733">
    <property type="entry name" value="ZINC METALLOPROTEASE FAMILY M13 NEPRILYSIN-RELATED"/>
    <property type="match status" value="1"/>
</dbReference>
<dbReference type="SUPFAM" id="SSF55486">
    <property type="entry name" value="Metalloproteases ('zincins'), catalytic domain"/>
    <property type="match status" value="1"/>
</dbReference>
<keyword evidence="7" id="KW-0812">Transmembrane</keyword>
<feature type="transmembrane region" description="Helical" evidence="7">
    <location>
        <begin position="42"/>
        <end position="65"/>
    </location>
</feature>
<evidence type="ECO:0000313" key="11">
    <source>
        <dbReference type="Proteomes" id="UP000275408"/>
    </source>
</evidence>
<evidence type="ECO:0000256" key="4">
    <source>
        <dbReference type="ARBA" id="ARBA00022801"/>
    </source>
</evidence>
<dbReference type="Pfam" id="PF05649">
    <property type="entry name" value="Peptidase_M13_N"/>
    <property type="match status" value="1"/>
</dbReference>
<name>A0A3M6TZQ9_POCDA</name>
<keyword evidence="7" id="KW-1133">Transmembrane helix</keyword>
<accession>A0A3M6TZQ9</accession>
<dbReference type="InterPro" id="IPR000718">
    <property type="entry name" value="Peptidase_M13"/>
</dbReference>
<evidence type="ECO:0000256" key="7">
    <source>
        <dbReference type="SAM" id="Phobius"/>
    </source>
</evidence>
<gene>
    <name evidence="10" type="ORF">pdam_00014506</name>
</gene>
<keyword evidence="3" id="KW-0479">Metal-binding</keyword>
<evidence type="ECO:0000256" key="5">
    <source>
        <dbReference type="ARBA" id="ARBA00022833"/>
    </source>
</evidence>
<dbReference type="AlphaFoldDB" id="A0A3M6TZQ9"/>
<dbReference type="InterPro" id="IPR018497">
    <property type="entry name" value="Peptidase_M13_C"/>
</dbReference>
<keyword evidence="5" id="KW-0862">Zinc</keyword>
<feature type="domain" description="Peptidase M13 C-terminal" evidence="8">
    <location>
        <begin position="556"/>
        <end position="766"/>
    </location>
</feature>
<dbReference type="GO" id="GO:0016485">
    <property type="term" value="P:protein processing"/>
    <property type="evidence" value="ECO:0007669"/>
    <property type="project" value="TreeGrafter"/>
</dbReference>
<keyword evidence="2" id="KW-0645">Protease</keyword>
<dbReference type="GO" id="GO:0046872">
    <property type="term" value="F:metal ion binding"/>
    <property type="evidence" value="ECO:0007669"/>
    <property type="project" value="UniProtKB-KW"/>
</dbReference>
<dbReference type="EMBL" id="RCHS01002525">
    <property type="protein sequence ID" value="RMX46893.1"/>
    <property type="molecule type" value="Genomic_DNA"/>
</dbReference>
<evidence type="ECO:0008006" key="12">
    <source>
        <dbReference type="Google" id="ProtNLM"/>
    </source>
</evidence>
<keyword evidence="11" id="KW-1185">Reference proteome</keyword>
<keyword evidence="7" id="KW-0472">Membrane</keyword>
<dbReference type="GO" id="GO:0004222">
    <property type="term" value="F:metalloendopeptidase activity"/>
    <property type="evidence" value="ECO:0007669"/>
    <property type="project" value="InterPro"/>
</dbReference>